<keyword evidence="2" id="KW-1185">Reference proteome</keyword>
<proteinExistence type="predicted"/>
<evidence type="ECO:0000313" key="1">
    <source>
        <dbReference type="EMBL" id="MPC10949.1"/>
    </source>
</evidence>
<dbReference type="Proteomes" id="UP000324222">
    <property type="component" value="Unassembled WGS sequence"/>
</dbReference>
<reference evidence="1 2" key="1">
    <citation type="submission" date="2019-05" db="EMBL/GenBank/DDBJ databases">
        <title>Another draft genome of Portunus trituberculatus and its Hox gene families provides insights of decapod evolution.</title>
        <authorList>
            <person name="Jeong J.-H."/>
            <person name="Song I."/>
            <person name="Kim S."/>
            <person name="Choi T."/>
            <person name="Kim D."/>
            <person name="Ryu S."/>
            <person name="Kim W."/>
        </authorList>
    </citation>
    <scope>NUCLEOTIDE SEQUENCE [LARGE SCALE GENOMIC DNA]</scope>
    <source>
        <tissue evidence="1">Muscle</tissue>
    </source>
</reference>
<comment type="caution">
    <text evidence="1">The sequence shown here is derived from an EMBL/GenBank/DDBJ whole genome shotgun (WGS) entry which is preliminary data.</text>
</comment>
<dbReference type="AlphaFoldDB" id="A0A5B7CNE8"/>
<organism evidence="1 2">
    <name type="scientific">Portunus trituberculatus</name>
    <name type="common">Swimming crab</name>
    <name type="synonym">Neptunus trituberculatus</name>
    <dbReference type="NCBI Taxonomy" id="210409"/>
    <lineage>
        <taxon>Eukaryota</taxon>
        <taxon>Metazoa</taxon>
        <taxon>Ecdysozoa</taxon>
        <taxon>Arthropoda</taxon>
        <taxon>Crustacea</taxon>
        <taxon>Multicrustacea</taxon>
        <taxon>Malacostraca</taxon>
        <taxon>Eumalacostraca</taxon>
        <taxon>Eucarida</taxon>
        <taxon>Decapoda</taxon>
        <taxon>Pleocyemata</taxon>
        <taxon>Brachyura</taxon>
        <taxon>Eubrachyura</taxon>
        <taxon>Portunoidea</taxon>
        <taxon>Portunidae</taxon>
        <taxon>Portuninae</taxon>
        <taxon>Portunus</taxon>
    </lineage>
</organism>
<dbReference type="EMBL" id="VSRR010000137">
    <property type="protein sequence ID" value="MPC10949.1"/>
    <property type="molecule type" value="Genomic_DNA"/>
</dbReference>
<evidence type="ECO:0000313" key="2">
    <source>
        <dbReference type="Proteomes" id="UP000324222"/>
    </source>
</evidence>
<gene>
    <name evidence="1" type="ORF">E2C01_003593</name>
</gene>
<sequence length="190" mass="21009">MILKIGKPQTDLPSVTLQGIFKFLAEVCSDVKDLKVRVNASEQWQFMAAASELAEVPDSPQVLASPVTSPGAPHSPCQCRTTLSVSPSKKAGLVSNSNVMDTDMEDEIAVWKAIGRKYRCVRGGVEGQDRKIPDVSRCEIIHDFYDFCLIQCSLWLVFSQWRDASARQAFTQIGDAFRRNFPLAAVAREG</sequence>
<protein>
    <submittedName>
        <fullName evidence="1">Uncharacterized protein</fullName>
    </submittedName>
</protein>
<name>A0A5B7CNE8_PORTR</name>
<accession>A0A5B7CNE8</accession>